<feature type="coiled-coil region" evidence="1">
    <location>
        <begin position="495"/>
        <end position="536"/>
    </location>
</feature>
<dbReference type="Proteomes" id="UP000623467">
    <property type="component" value="Unassembled WGS sequence"/>
</dbReference>
<keyword evidence="1" id="KW-0175">Coiled coil</keyword>
<organism evidence="3 4">
    <name type="scientific">Mycena sanguinolenta</name>
    <dbReference type="NCBI Taxonomy" id="230812"/>
    <lineage>
        <taxon>Eukaryota</taxon>
        <taxon>Fungi</taxon>
        <taxon>Dikarya</taxon>
        <taxon>Basidiomycota</taxon>
        <taxon>Agaricomycotina</taxon>
        <taxon>Agaricomycetes</taxon>
        <taxon>Agaricomycetidae</taxon>
        <taxon>Agaricales</taxon>
        <taxon>Marasmiineae</taxon>
        <taxon>Mycenaceae</taxon>
        <taxon>Mycena</taxon>
    </lineage>
</organism>
<keyword evidence="4" id="KW-1185">Reference proteome</keyword>
<keyword evidence="3" id="KW-0032">Aminotransferase</keyword>
<keyword evidence="3" id="KW-0808">Transferase</keyword>
<accession>A0A8H6Y3W7</accession>
<proteinExistence type="predicted"/>
<dbReference type="AlphaFoldDB" id="A0A8H6Y3W7"/>
<evidence type="ECO:0000313" key="4">
    <source>
        <dbReference type="Proteomes" id="UP000623467"/>
    </source>
</evidence>
<dbReference type="EMBL" id="JACAZH010000013">
    <property type="protein sequence ID" value="KAF7351424.1"/>
    <property type="molecule type" value="Genomic_DNA"/>
</dbReference>
<feature type="coiled-coil region" evidence="1">
    <location>
        <begin position="755"/>
        <end position="838"/>
    </location>
</feature>
<feature type="compositionally biased region" description="Polar residues" evidence="2">
    <location>
        <begin position="161"/>
        <end position="172"/>
    </location>
</feature>
<protein>
    <submittedName>
        <fullName evidence="3">Aminotransferase</fullName>
    </submittedName>
</protein>
<dbReference type="Gene3D" id="1.10.287.1490">
    <property type="match status" value="2"/>
</dbReference>
<sequence length="886" mass="98764">MVASKTKKVMKYTYPERVLGSFSLIQREHKKHAIHLASLRAQILKTANARKDKLGPHWKNWVGKAVQRLEERGILSSEPAGTVALTPNGKKAILAARRALALPMHESLSPDEEDLLWKQVTHPTNVQVIPPAVKRTRHTAPFSDEEDSDPEYVPRKRARTSLGTRATSSKTSDPAFKMTKAQLVAELDSMRRTQETNRLRAESPLTELEDDESEEVMRLKEILKHKDEEMCALQRQLEARTEDDHFDTEMSSPLRPNLNLINRTQSGSLIDHLSKQPTPAPTEPDLDDHTHDNIYRLLNKHSNYAPQNCRILYANYLSSKPNTPKPKHRSPTKFPAFLFLQTNLALRETQISERDAAISRIPDLERAKADLEGSIAEKATQIQRLIHERDDALVNLKNEKDKHADAMASLRTESNHELEIANTRVTTLESDIAKLRSELDSQRASAADLFGERACLEEELSAQRALVGTADESNQLLVKRVAELDQRVVEHNAIELSLKEKIARTEAELSTASEKLSAAETKNKTLTGRLAETTEKLTEARQGLTDARAAAEALKPQMAALDDALTTRISSYRELQERLTKTQHDADTFRLQMGILETTVSNLRATLESKTSQADQLARDLIDRTGANAALASSIQEKEEQLTDANISKDLLQSALDEVTSELHDQLDVLDAAKTSLISELAAKSAMLEETVIKLREAGAREETLGTEITVKDDEIKRLHVQLSEYVGRVEGLEQSLAATETRYASDIADRESANIALENSLSSAQEDVSRLTLEAASLRQNLDDVQGRLDNITDALDAEKQRGKLIQADCEHANSRVQEVEQELLELRASKDTDEATIEDLKAAFSQLKATQMQTLAELDNKVGSAQSTPVPKRRAPKVPSTRSV</sequence>
<dbReference type="OrthoDB" id="3271002at2759"/>
<evidence type="ECO:0000256" key="2">
    <source>
        <dbReference type="SAM" id="MobiDB-lite"/>
    </source>
</evidence>
<comment type="caution">
    <text evidence="3">The sequence shown here is derived from an EMBL/GenBank/DDBJ whole genome shotgun (WGS) entry which is preliminary data.</text>
</comment>
<feature type="region of interest" description="Disordered" evidence="2">
    <location>
        <begin position="135"/>
        <end position="174"/>
    </location>
</feature>
<dbReference type="PANTHER" id="PTHR23159">
    <property type="entry name" value="CENTROSOMAL PROTEIN 2"/>
    <property type="match status" value="1"/>
</dbReference>
<feature type="coiled-coil region" evidence="1">
    <location>
        <begin position="572"/>
        <end position="655"/>
    </location>
</feature>
<feature type="region of interest" description="Disordered" evidence="2">
    <location>
        <begin position="860"/>
        <end position="886"/>
    </location>
</feature>
<feature type="coiled-coil region" evidence="1">
    <location>
        <begin position="382"/>
        <end position="445"/>
    </location>
</feature>
<dbReference type="PANTHER" id="PTHR23159:SF31">
    <property type="entry name" value="CENTROSOME-ASSOCIATED PROTEIN CEP250 ISOFORM X1"/>
    <property type="match status" value="1"/>
</dbReference>
<name>A0A8H6Y3W7_9AGAR</name>
<dbReference type="GO" id="GO:0008483">
    <property type="term" value="F:transaminase activity"/>
    <property type="evidence" value="ECO:0007669"/>
    <property type="project" value="UniProtKB-KW"/>
</dbReference>
<evidence type="ECO:0000256" key="1">
    <source>
        <dbReference type="SAM" id="Coils"/>
    </source>
</evidence>
<evidence type="ECO:0000313" key="3">
    <source>
        <dbReference type="EMBL" id="KAF7351424.1"/>
    </source>
</evidence>
<reference evidence="3" key="1">
    <citation type="submission" date="2020-05" db="EMBL/GenBank/DDBJ databases">
        <title>Mycena genomes resolve the evolution of fungal bioluminescence.</title>
        <authorList>
            <person name="Tsai I.J."/>
        </authorList>
    </citation>
    <scope>NUCLEOTIDE SEQUENCE</scope>
    <source>
        <strain evidence="3">160909Yilan</strain>
    </source>
</reference>
<gene>
    <name evidence="3" type="ORF">MSAN_01574400</name>
</gene>